<protein>
    <submittedName>
        <fullName evidence="2">Uncharacterized protein</fullName>
    </submittedName>
</protein>
<feature type="transmembrane region" description="Helical" evidence="1">
    <location>
        <begin position="66"/>
        <end position="89"/>
    </location>
</feature>
<gene>
    <name evidence="2" type="ORF">GO499_01240</name>
</gene>
<dbReference type="EMBL" id="CP046620">
    <property type="protein sequence ID" value="QHQ33901.1"/>
    <property type="molecule type" value="Genomic_DNA"/>
</dbReference>
<evidence type="ECO:0000313" key="2">
    <source>
        <dbReference type="EMBL" id="QHQ33901.1"/>
    </source>
</evidence>
<proteinExistence type="predicted"/>
<evidence type="ECO:0000313" key="3">
    <source>
        <dbReference type="Proteomes" id="UP000464495"/>
    </source>
</evidence>
<organism evidence="2 3">
    <name type="scientific">Algicella marina</name>
    <dbReference type="NCBI Taxonomy" id="2683284"/>
    <lineage>
        <taxon>Bacteria</taxon>
        <taxon>Pseudomonadati</taxon>
        <taxon>Pseudomonadota</taxon>
        <taxon>Alphaproteobacteria</taxon>
        <taxon>Rhodobacterales</taxon>
        <taxon>Paracoccaceae</taxon>
        <taxon>Algicella</taxon>
    </lineage>
</organism>
<keyword evidence="1" id="KW-1133">Transmembrane helix</keyword>
<keyword evidence="1" id="KW-0812">Transmembrane</keyword>
<dbReference type="Proteomes" id="UP000464495">
    <property type="component" value="Chromosome"/>
</dbReference>
<accession>A0A6P1SWP0</accession>
<sequence length="92" mass="9948">MAFDSTNPFRNRPRALARLPRLIRFYIFHSAMGFTAAALFTTLILVTDTAGLGHLVSSVHGGWLAAVVFFVLNGIVFAGVQTAIAVMALPDR</sequence>
<dbReference type="AlphaFoldDB" id="A0A6P1SWP0"/>
<dbReference type="RefSeq" id="WP_161860472.1">
    <property type="nucleotide sequence ID" value="NZ_CP046620.1"/>
</dbReference>
<dbReference type="KEGG" id="amaq:GO499_01240"/>
<reference evidence="2 3" key="1">
    <citation type="submission" date="2019-12" db="EMBL/GenBank/DDBJ databases">
        <title>Complete genome sequence of Algicella marina strain 9Alg 56(T) isolated from the red alga Tichocarpus crinitus.</title>
        <authorList>
            <person name="Kim S.-G."/>
            <person name="Nedashkovskaya O.I."/>
        </authorList>
    </citation>
    <scope>NUCLEOTIDE SEQUENCE [LARGE SCALE GENOMIC DNA]</scope>
    <source>
        <strain evidence="2 3">9Alg 56</strain>
    </source>
</reference>
<keyword evidence="1" id="KW-0472">Membrane</keyword>
<feature type="transmembrane region" description="Helical" evidence="1">
    <location>
        <begin position="21"/>
        <end position="46"/>
    </location>
</feature>
<keyword evidence="3" id="KW-1185">Reference proteome</keyword>
<evidence type="ECO:0000256" key="1">
    <source>
        <dbReference type="SAM" id="Phobius"/>
    </source>
</evidence>
<name>A0A6P1SWP0_9RHOB</name>